<dbReference type="RefSeq" id="WP_251515466.1">
    <property type="nucleotide sequence ID" value="NZ_JAMBON010000025.1"/>
</dbReference>
<organism evidence="1 2">
    <name type="scientific">Oceanobacillus luteolus</name>
    <dbReference type="NCBI Taxonomy" id="1274358"/>
    <lineage>
        <taxon>Bacteria</taxon>
        <taxon>Bacillati</taxon>
        <taxon>Bacillota</taxon>
        <taxon>Bacilli</taxon>
        <taxon>Bacillales</taxon>
        <taxon>Bacillaceae</taxon>
        <taxon>Oceanobacillus</taxon>
    </lineage>
</organism>
<protein>
    <submittedName>
        <fullName evidence="1">Uncharacterized protein</fullName>
    </submittedName>
</protein>
<name>A0ABW4HWD3_9BACI</name>
<reference evidence="2" key="1">
    <citation type="journal article" date="2019" name="Int. J. Syst. Evol. Microbiol.">
        <title>The Global Catalogue of Microorganisms (GCM) 10K type strain sequencing project: providing services to taxonomists for standard genome sequencing and annotation.</title>
        <authorList>
            <consortium name="The Broad Institute Genomics Platform"/>
            <consortium name="The Broad Institute Genome Sequencing Center for Infectious Disease"/>
            <person name="Wu L."/>
            <person name="Ma J."/>
        </authorList>
    </citation>
    <scope>NUCLEOTIDE SEQUENCE [LARGE SCALE GENOMIC DNA]</scope>
    <source>
        <strain evidence="2">CGMCC 1.12376</strain>
    </source>
</reference>
<sequence length="194" mass="22558">MKERNVYILLTDTGTLFTKAIKLYTRKPFNHASIAFDDDLMEVYSFGRKQPQNPFVGGFVRENLDDELFSKATCAIYRLTVDAAEYDKMKRYIKQIEGNQENYRYNLLGLFAIPFRIPVTRKNAFFCSQFVASVLIQSGRINFTMPLSLMTPSMVVQDLELVFQGNLQDYRTEESLYSYGEHHNNLGRLPLNLY</sequence>
<evidence type="ECO:0000313" key="1">
    <source>
        <dbReference type="EMBL" id="MFD1609457.1"/>
    </source>
</evidence>
<comment type="caution">
    <text evidence="1">The sequence shown here is derived from an EMBL/GenBank/DDBJ whole genome shotgun (WGS) entry which is preliminary data.</text>
</comment>
<keyword evidence="2" id="KW-1185">Reference proteome</keyword>
<evidence type="ECO:0000313" key="2">
    <source>
        <dbReference type="Proteomes" id="UP001597221"/>
    </source>
</evidence>
<dbReference type="SUPFAM" id="SSF54001">
    <property type="entry name" value="Cysteine proteinases"/>
    <property type="match status" value="1"/>
</dbReference>
<dbReference type="Gene3D" id="3.90.1720.10">
    <property type="entry name" value="endopeptidase domain like (from Nostoc punctiforme)"/>
    <property type="match status" value="1"/>
</dbReference>
<accession>A0ABW4HWD3</accession>
<dbReference type="EMBL" id="JBHUDE010000157">
    <property type="protein sequence ID" value="MFD1609457.1"/>
    <property type="molecule type" value="Genomic_DNA"/>
</dbReference>
<dbReference type="InterPro" id="IPR038765">
    <property type="entry name" value="Papain-like_cys_pep_sf"/>
</dbReference>
<dbReference type="Proteomes" id="UP001597221">
    <property type="component" value="Unassembled WGS sequence"/>
</dbReference>
<gene>
    <name evidence="1" type="ORF">ACFSBH_17710</name>
</gene>
<proteinExistence type="predicted"/>